<feature type="region of interest" description="Disordered" evidence="4">
    <location>
        <begin position="1267"/>
        <end position="1292"/>
    </location>
</feature>
<evidence type="ECO:0000256" key="4">
    <source>
        <dbReference type="SAM" id="MobiDB-lite"/>
    </source>
</evidence>
<sequence>MADDEDEQLAKNIPPPLPLYNFPRSHEQQNAAPPLTGFAHSLPIIKHRVARSSLRRGTPLREPLQDPRRGLHLARWFHERDRNEFEASQAKKERETKKRRDAALAAALAAKERVQETSEDSDLAVKGETALSSVAAFLKDKKEREKAGSRPDSVEEVQEPPTRRLVYDSADSEGKNLDRRLDDLEFDSWFESGNLRAAWRVENRRQADGAPKNHGRAPLNTPSWAQQEYDLLCNKDTHTNGHVQWFYFSVRRANSSPRIPEKLRVRLNIVNMMKKSSLYDVGMLPVGFCEKSDSSGRGWTRVGSDVAYFKNCRTYPRRKTSTTTDNRTSLDAAPYRKHDRHHYTLTFLVALPHPLDGGDDTGSETDSDVVLLSRSPKTRSPQLRKRRRKKDDRLFLAHCFPYTYSDLRNELVALDDCPGPAVVRRRRLCSTLAGNDCDLLTITNFLTRDPAAVRKRAGVVLTARVHPGESNASFMMRGCIEFLCSQDPRAIKLRDHFVFKVVPMLNPDGVINGNYRSSLAGEDLNRRYASPSPTLQPTVYAIKQLLKTTHETRGVLFYCDMHGHSRKKNVFFYGCSEPKMAPPPPRELTEALQRAASGEGEPPPLAEAGHCDGTFSDDHKVLARVLPRIANNLNGMCDGGPVYDCASSSDDSDDGLTASERRSERRAARKRARSAWAAGAAPCSGASGGALYSFRDNSFSVQAAKKATGRVVAWRELGIANSFTLEASFCSPGYNEEQQLLAAADRRLNDGRSVDLTDIPLSLDTEPLDSYQGRSDPSSPVPDVTERLAEAFRKSGINLQDARKQAMAAVEDRARAPSVPRDEVELRNKCVESWMRDGHYTVEDLQLVGSQLMVALYHYCNLDGSGMYDAEEGAARSGAAAGFLVQPRLFESFGAPLLDYGVLETEAARSAVKAQARRDKRADKHIGLSRSLRSAAVRSRAELELRAVLRVQKRGISSLGTPKVVPTLSDDEDAPPPLPVDEDDEDGLNEFLPSDVDPGAQSDASNASEKPVEPKPKPVVKRAAKKPKGKKMTRAKWQAAKQKALESKEKKEQKAAEKVVAKLQKSKLSGLASVLRPPSSDSDEEDGRHTARVGGDSGSDSDPSADDDPESTNALQLEVTRRRAALAAATVKGEEDKKGLKALKRAARAARLAAKATEKRDKRRQLKKRALEKAEAEAAAQKAEKAERLRKKKLADQKKAIEEPARRKRRSLEKARAKLALALSGDRAMMNPLRPSVGKLAKRAAEKARRNERGLPPLHDQVWALEPDSRERARREAQDLLPRPRAPLRPRIAARSPATRIVDGDFDDELVSDEDVVQTVDRTLATYLNAKQDVFSLQARAPEPPPTADVLTAERAPARGLRVPPVTDVGLPRIV</sequence>
<feature type="compositionally biased region" description="Basic and acidic residues" evidence="4">
    <location>
        <begin position="1267"/>
        <end position="1278"/>
    </location>
</feature>
<dbReference type="OrthoDB" id="10253041at2759"/>
<accession>A0A8J2SYE9</accession>
<dbReference type="InterPro" id="IPR050821">
    <property type="entry name" value="Cytosolic_carboxypeptidase"/>
</dbReference>
<evidence type="ECO:0000256" key="3">
    <source>
        <dbReference type="PROSITE-ProRule" id="PRU01379"/>
    </source>
</evidence>
<dbReference type="Proteomes" id="UP000789595">
    <property type="component" value="Unassembled WGS sequence"/>
</dbReference>
<dbReference type="PROSITE" id="PS52035">
    <property type="entry name" value="PEPTIDASE_M14"/>
    <property type="match status" value="1"/>
</dbReference>
<feature type="compositionally biased region" description="Basic and acidic residues" evidence="4">
    <location>
        <begin position="1169"/>
        <end position="1187"/>
    </location>
</feature>
<dbReference type="GO" id="GO:0008270">
    <property type="term" value="F:zinc ion binding"/>
    <property type="evidence" value="ECO:0007669"/>
    <property type="project" value="InterPro"/>
</dbReference>
<dbReference type="Pfam" id="PF00246">
    <property type="entry name" value="Peptidase_M14"/>
    <property type="match status" value="1"/>
</dbReference>
<evidence type="ECO:0000313" key="7">
    <source>
        <dbReference type="Proteomes" id="UP000789595"/>
    </source>
</evidence>
<keyword evidence="7" id="KW-1185">Reference proteome</keyword>
<organism evidence="6 7">
    <name type="scientific">Pelagomonas calceolata</name>
    <dbReference type="NCBI Taxonomy" id="35677"/>
    <lineage>
        <taxon>Eukaryota</taxon>
        <taxon>Sar</taxon>
        <taxon>Stramenopiles</taxon>
        <taxon>Ochrophyta</taxon>
        <taxon>Pelagophyceae</taxon>
        <taxon>Pelagomonadales</taxon>
        <taxon>Pelagomonadaceae</taxon>
        <taxon>Pelagomonas</taxon>
    </lineage>
</organism>
<comment type="similarity">
    <text evidence="2 3">Belongs to the peptidase M14 family.</text>
</comment>
<feature type="active site" description="Proton donor/acceptor" evidence="3">
    <location>
        <position position="726"/>
    </location>
</feature>
<feature type="region of interest" description="Disordered" evidence="4">
    <location>
        <begin position="358"/>
        <end position="387"/>
    </location>
</feature>
<feature type="region of interest" description="Disordered" evidence="4">
    <location>
        <begin position="1"/>
        <end position="36"/>
    </location>
</feature>
<dbReference type="Gene3D" id="3.40.630.10">
    <property type="entry name" value="Zn peptidases"/>
    <property type="match status" value="1"/>
</dbReference>
<name>A0A8J2SYE9_9STRA</name>
<dbReference type="GO" id="GO:0006508">
    <property type="term" value="P:proteolysis"/>
    <property type="evidence" value="ECO:0007669"/>
    <property type="project" value="InterPro"/>
</dbReference>
<feature type="compositionally biased region" description="Basic and acidic residues" evidence="4">
    <location>
        <begin position="1194"/>
        <end position="1205"/>
    </location>
</feature>
<comment type="caution">
    <text evidence="6">The sequence shown here is derived from an EMBL/GenBank/DDBJ whole genome shotgun (WGS) entry which is preliminary data.</text>
</comment>
<protein>
    <recommendedName>
        <fullName evidence="5">Peptidase M14 domain-containing protein</fullName>
    </recommendedName>
</protein>
<reference evidence="6" key="1">
    <citation type="submission" date="2021-11" db="EMBL/GenBank/DDBJ databases">
        <authorList>
            <consortium name="Genoscope - CEA"/>
            <person name="William W."/>
        </authorList>
    </citation>
    <scope>NUCLEOTIDE SEQUENCE</scope>
</reference>
<feature type="region of interest" description="Disordered" evidence="4">
    <location>
        <begin position="141"/>
        <end position="163"/>
    </location>
</feature>
<feature type="region of interest" description="Disordered" evidence="4">
    <location>
        <begin position="959"/>
        <end position="1115"/>
    </location>
</feature>
<evidence type="ECO:0000256" key="2">
    <source>
        <dbReference type="ARBA" id="ARBA00005988"/>
    </source>
</evidence>
<dbReference type="SUPFAM" id="SSF53187">
    <property type="entry name" value="Zn-dependent exopeptidases"/>
    <property type="match status" value="1"/>
</dbReference>
<feature type="compositionally biased region" description="Basic residues" evidence="4">
    <location>
        <begin position="1018"/>
        <end position="1034"/>
    </location>
</feature>
<dbReference type="PANTHER" id="PTHR12756:SF11">
    <property type="entry name" value="CYTOSOLIC CARBOXYPEPTIDASE 1"/>
    <property type="match status" value="1"/>
</dbReference>
<dbReference type="Gene3D" id="2.60.40.3120">
    <property type="match status" value="1"/>
</dbReference>
<feature type="domain" description="Peptidase M14" evidence="5">
    <location>
        <begin position="400"/>
        <end position="754"/>
    </location>
</feature>
<dbReference type="EMBL" id="CAKKNE010000006">
    <property type="protein sequence ID" value="CAH0379727.1"/>
    <property type="molecule type" value="Genomic_DNA"/>
</dbReference>
<dbReference type="PANTHER" id="PTHR12756">
    <property type="entry name" value="CYTOSOLIC CARBOXYPEPTIDASE"/>
    <property type="match status" value="1"/>
</dbReference>
<feature type="compositionally biased region" description="Basic and acidic residues" evidence="4">
    <location>
        <begin position="141"/>
        <end position="153"/>
    </location>
</feature>
<comment type="cofactor">
    <cofactor evidence="1">
        <name>Zn(2+)</name>
        <dbReference type="ChEBI" id="CHEBI:29105"/>
    </cofactor>
</comment>
<feature type="compositionally biased region" description="Acidic residues" evidence="4">
    <location>
        <begin position="969"/>
        <end position="988"/>
    </location>
</feature>
<proteinExistence type="inferred from homology"/>
<feature type="region of interest" description="Disordered" evidence="4">
    <location>
        <begin position="592"/>
        <end position="612"/>
    </location>
</feature>
<dbReference type="GO" id="GO:0004181">
    <property type="term" value="F:metallocarboxypeptidase activity"/>
    <property type="evidence" value="ECO:0007669"/>
    <property type="project" value="InterPro"/>
</dbReference>
<feature type="compositionally biased region" description="Acidic residues" evidence="4">
    <location>
        <begin position="358"/>
        <end position="367"/>
    </location>
</feature>
<gene>
    <name evidence="6" type="ORF">PECAL_6P13610</name>
</gene>
<feature type="compositionally biased region" description="Basic and acidic residues" evidence="4">
    <location>
        <begin position="1043"/>
        <end position="1060"/>
    </location>
</feature>
<evidence type="ECO:0000256" key="1">
    <source>
        <dbReference type="ARBA" id="ARBA00001947"/>
    </source>
</evidence>
<feature type="region of interest" description="Disordered" evidence="4">
    <location>
        <begin position="1151"/>
        <end position="1213"/>
    </location>
</feature>
<evidence type="ECO:0000313" key="6">
    <source>
        <dbReference type="EMBL" id="CAH0379727.1"/>
    </source>
</evidence>
<dbReference type="InterPro" id="IPR000834">
    <property type="entry name" value="Peptidase_M14"/>
</dbReference>
<evidence type="ECO:0000259" key="5">
    <source>
        <dbReference type="PROSITE" id="PS52035"/>
    </source>
</evidence>